<dbReference type="EMBL" id="ANQC01000077">
    <property type="protein sequence ID" value="ESV54575.1"/>
    <property type="molecule type" value="Genomic_DNA"/>
</dbReference>
<dbReference type="Pfam" id="PF01076">
    <property type="entry name" value="Mob_Pre"/>
    <property type="match status" value="1"/>
</dbReference>
<evidence type="ECO:0000313" key="4">
    <source>
        <dbReference type="Proteomes" id="UP000018482"/>
    </source>
</evidence>
<comment type="caution">
    <text evidence="3">The sequence shown here is derived from an EMBL/GenBank/DDBJ whole genome shotgun (WGS) entry which is preliminary data.</text>
</comment>
<feature type="coiled-coil region" evidence="2">
    <location>
        <begin position="312"/>
        <end position="377"/>
    </location>
</feature>
<dbReference type="InterPro" id="IPR001668">
    <property type="entry name" value="Mob_Pre"/>
</dbReference>
<comment type="similarity">
    <text evidence="1">Belongs to the plasmid mobilization pre family.</text>
</comment>
<evidence type="ECO:0000313" key="3">
    <source>
        <dbReference type="EMBL" id="ESV54575.1"/>
    </source>
</evidence>
<proteinExistence type="inferred from homology"/>
<name>V6Z0T4_STRAG</name>
<dbReference type="CDD" id="cd17242">
    <property type="entry name" value="MobM_relaxase"/>
    <property type="match status" value="1"/>
</dbReference>
<sequence length="418" mass="49142">MSYLAARMIKLKSGQLSGIYNHNERVFKNHSNKDIDPEKSHLNYELTNRDHSQNYHKQIKEHINENRLSNRGIRKDAVLCNEWIITSDKTFFESLDDNQTREFFETAKDYFAEKYGESNIAYASVHLDERTPHMHLGIVPMKDGKLSSKALFGDKGKLRAIQDELPEYLKTRGYDLQRGEVGSKKKHLETAEFKEKQRLLEKTEKIIADKNSNIDVANKQLDELQSHIEMKKQTLSELEDKEWETVGTLEQYEKEIQELAEFRNQKQTFKKFQLHELKKDNLVKRTIDGKLKLDKETFDKLYHTTRQSMSENINLRRDLSVVKSENNDLSRQLLQYRETGSENLKLTQENKLLHDKVKKMEEQIKFLRKQTDIWKEKAKEFMPTAIYKETVSLISTINPVGLAKTAIRQVKKMVDNNS</sequence>
<dbReference type="eggNOG" id="COG1196">
    <property type="taxonomic scope" value="Bacteria"/>
</dbReference>
<dbReference type="Gene3D" id="3.30.930.30">
    <property type="match status" value="1"/>
</dbReference>
<organism evidence="3 4">
    <name type="scientific">Streptococcus agalactiae LMG 14747</name>
    <dbReference type="NCBI Taxonomy" id="1154860"/>
    <lineage>
        <taxon>Bacteria</taxon>
        <taxon>Bacillati</taxon>
        <taxon>Bacillota</taxon>
        <taxon>Bacilli</taxon>
        <taxon>Lactobacillales</taxon>
        <taxon>Streptococcaceae</taxon>
        <taxon>Streptococcus</taxon>
    </lineage>
</organism>
<keyword evidence="2" id="KW-0175">Coiled coil</keyword>
<dbReference type="GO" id="GO:0003677">
    <property type="term" value="F:DNA binding"/>
    <property type="evidence" value="ECO:0007669"/>
    <property type="project" value="InterPro"/>
</dbReference>
<evidence type="ECO:0000256" key="2">
    <source>
        <dbReference type="SAM" id="Coils"/>
    </source>
</evidence>
<accession>V6Z0T4</accession>
<dbReference type="NCBIfam" id="NF041497">
    <property type="entry name" value="MobV"/>
    <property type="match status" value="1"/>
</dbReference>
<reference evidence="3 4" key="1">
    <citation type="submission" date="2013-05" db="EMBL/GenBank/DDBJ databases">
        <authorList>
            <person name="Richards V.P."/>
            <person name="Durkin S.A.S."/>
            <person name="Kim M."/>
            <person name="Pavinski Bitar P.D."/>
            <person name="Stanhope M.J."/>
            <person name="Town C.D."/>
            <person name="Venter J.C."/>
        </authorList>
    </citation>
    <scope>NUCLEOTIDE SEQUENCE [LARGE SCALE GENOMIC DNA]</scope>
    <source>
        <strain evidence="3 4">LMG 14747</strain>
    </source>
</reference>
<evidence type="ECO:0000256" key="1">
    <source>
        <dbReference type="ARBA" id="ARBA00010657"/>
    </source>
</evidence>
<gene>
    <name evidence="3" type="ORF">SAG0136_04825</name>
</gene>
<dbReference type="AlphaFoldDB" id="V6Z0T4"/>
<protein>
    <submittedName>
        <fullName evidence="3">Recombinase</fullName>
    </submittedName>
</protein>
<feature type="coiled-coil region" evidence="2">
    <location>
        <begin position="200"/>
        <end position="241"/>
    </location>
</feature>
<dbReference type="GO" id="GO:0006310">
    <property type="term" value="P:DNA recombination"/>
    <property type="evidence" value="ECO:0007669"/>
    <property type="project" value="InterPro"/>
</dbReference>
<dbReference type="Proteomes" id="UP000018482">
    <property type="component" value="Unassembled WGS sequence"/>
</dbReference>